<sequence>MLHDLDSNLHSRKHTSWNSDHINQFKDNYRKFAEISVKLKNIEEDQKNTSFLFQSIKQKQKNSTLTKEEAEQERAVLRDKGRQLKLQHTSLMDEYLTLEQVVIFHALRIPNHLHIDTPNDELKELDRCGFPEKVEISNEKLNKTLKKCIKFSNIGRRSYYLMSNAALKEQELITSVSSGLRGSGFTHMVCPEIFKTIPVEGAGITPQDPKEVYKEPKKLTLPDMSWPLKIFPGSSSLLAGPMMWVEQESSVLPGLYGAPQNICAEVAALTRDTTQNEALYDDLQALLWTSLKDQGIPARFVLVPAHSLHCSEKKRTEVQFWSPSLQQYAQVMVSVLLTAMGTDTRQMGKHHQTGGTTPRIQLSASWRQLTFADRPKVDVDMVLVLTVCNAVY</sequence>
<evidence type="ECO:0000313" key="2">
    <source>
        <dbReference type="Proteomes" id="UP000242188"/>
    </source>
</evidence>
<dbReference type="Proteomes" id="UP000242188">
    <property type="component" value="Unassembled WGS sequence"/>
</dbReference>
<dbReference type="Gene3D" id="1.10.287.40">
    <property type="entry name" value="Serine-tRNA synthetase, tRNA binding domain"/>
    <property type="match status" value="1"/>
</dbReference>
<accession>A0A210PIU7</accession>
<gene>
    <name evidence="1" type="ORF">KP79_PYT03612</name>
</gene>
<dbReference type="EMBL" id="NEDP02076627">
    <property type="protein sequence ID" value="OWF36393.1"/>
    <property type="molecule type" value="Genomic_DNA"/>
</dbReference>
<dbReference type="OrthoDB" id="24683at2759"/>
<keyword evidence="1" id="KW-0436">Ligase</keyword>
<keyword evidence="2" id="KW-1185">Reference proteome</keyword>
<proteinExistence type="predicted"/>
<reference evidence="1 2" key="1">
    <citation type="journal article" date="2017" name="Nat. Ecol. Evol.">
        <title>Scallop genome provides insights into evolution of bilaterian karyotype and development.</title>
        <authorList>
            <person name="Wang S."/>
            <person name="Zhang J."/>
            <person name="Jiao W."/>
            <person name="Li J."/>
            <person name="Xun X."/>
            <person name="Sun Y."/>
            <person name="Guo X."/>
            <person name="Huan P."/>
            <person name="Dong B."/>
            <person name="Zhang L."/>
            <person name="Hu X."/>
            <person name="Sun X."/>
            <person name="Wang J."/>
            <person name="Zhao C."/>
            <person name="Wang Y."/>
            <person name="Wang D."/>
            <person name="Huang X."/>
            <person name="Wang R."/>
            <person name="Lv J."/>
            <person name="Li Y."/>
            <person name="Zhang Z."/>
            <person name="Liu B."/>
            <person name="Lu W."/>
            <person name="Hui Y."/>
            <person name="Liang J."/>
            <person name="Zhou Z."/>
            <person name="Hou R."/>
            <person name="Li X."/>
            <person name="Liu Y."/>
            <person name="Li H."/>
            <person name="Ning X."/>
            <person name="Lin Y."/>
            <person name="Zhao L."/>
            <person name="Xing Q."/>
            <person name="Dou J."/>
            <person name="Li Y."/>
            <person name="Mao J."/>
            <person name="Guo H."/>
            <person name="Dou H."/>
            <person name="Li T."/>
            <person name="Mu C."/>
            <person name="Jiang W."/>
            <person name="Fu Q."/>
            <person name="Fu X."/>
            <person name="Miao Y."/>
            <person name="Liu J."/>
            <person name="Yu Q."/>
            <person name="Li R."/>
            <person name="Liao H."/>
            <person name="Li X."/>
            <person name="Kong Y."/>
            <person name="Jiang Z."/>
            <person name="Chourrout D."/>
            <person name="Li R."/>
            <person name="Bao Z."/>
        </authorList>
    </citation>
    <scope>NUCLEOTIDE SEQUENCE [LARGE SCALE GENOMIC DNA]</scope>
    <source>
        <strain evidence="1 2">PY_sf001</strain>
    </source>
</reference>
<dbReference type="GO" id="GO:0005524">
    <property type="term" value="F:ATP binding"/>
    <property type="evidence" value="ECO:0007669"/>
    <property type="project" value="InterPro"/>
</dbReference>
<dbReference type="GO" id="GO:0006434">
    <property type="term" value="P:seryl-tRNA aminoacylation"/>
    <property type="evidence" value="ECO:0007669"/>
    <property type="project" value="InterPro"/>
</dbReference>
<name>A0A210PIU7_MIZYE</name>
<dbReference type="InterPro" id="IPR002317">
    <property type="entry name" value="Ser-tRNA-ligase_type_1"/>
</dbReference>
<organism evidence="1 2">
    <name type="scientific">Mizuhopecten yessoensis</name>
    <name type="common">Japanese scallop</name>
    <name type="synonym">Patinopecten yessoensis</name>
    <dbReference type="NCBI Taxonomy" id="6573"/>
    <lineage>
        <taxon>Eukaryota</taxon>
        <taxon>Metazoa</taxon>
        <taxon>Spiralia</taxon>
        <taxon>Lophotrochozoa</taxon>
        <taxon>Mollusca</taxon>
        <taxon>Bivalvia</taxon>
        <taxon>Autobranchia</taxon>
        <taxon>Pteriomorphia</taxon>
        <taxon>Pectinida</taxon>
        <taxon>Pectinoidea</taxon>
        <taxon>Pectinidae</taxon>
        <taxon>Mizuhopecten</taxon>
    </lineage>
</organism>
<dbReference type="InterPro" id="IPR045864">
    <property type="entry name" value="aa-tRNA-synth_II/BPL/LPL"/>
</dbReference>
<evidence type="ECO:0000313" key="1">
    <source>
        <dbReference type="EMBL" id="OWF36393.1"/>
    </source>
</evidence>
<protein>
    <submittedName>
        <fullName evidence="1">Serine--tRNA ligase, mitochondrial</fullName>
    </submittedName>
</protein>
<dbReference type="GO" id="GO:0004828">
    <property type="term" value="F:serine-tRNA ligase activity"/>
    <property type="evidence" value="ECO:0007669"/>
    <property type="project" value="InterPro"/>
</dbReference>
<comment type="caution">
    <text evidence="1">The sequence shown here is derived from an EMBL/GenBank/DDBJ whole genome shotgun (WGS) entry which is preliminary data.</text>
</comment>
<dbReference type="Gene3D" id="3.30.930.10">
    <property type="entry name" value="Bira Bifunctional Protein, Domain 2"/>
    <property type="match status" value="1"/>
</dbReference>
<dbReference type="STRING" id="6573.A0A210PIU7"/>
<dbReference type="AlphaFoldDB" id="A0A210PIU7"/>
<dbReference type="PANTHER" id="PTHR11778">
    <property type="entry name" value="SERYL-TRNA SYNTHETASE"/>
    <property type="match status" value="1"/>
</dbReference>
<dbReference type="InterPro" id="IPR042103">
    <property type="entry name" value="SerRS_1_N_sf"/>
</dbReference>